<dbReference type="AlphaFoldDB" id="A0A1Y2I5S5"/>
<accession>A0A1Y2I5S5</accession>
<evidence type="ECO:0000313" key="2">
    <source>
        <dbReference type="Proteomes" id="UP000193067"/>
    </source>
</evidence>
<keyword evidence="2" id="KW-1185">Reference proteome</keyword>
<dbReference type="EMBL" id="KZ084180">
    <property type="protein sequence ID" value="OSC96478.1"/>
    <property type="molecule type" value="Genomic_DNA"/>
</dbReference>
<reference evidence="1 2" key="1">
    <citation type="journal article" date="2015" name="Biotechnol. Biofuels">
        <title>Enhanced degradation of softwood versus hardwood by the white-rot fungus Pycnoporus coccineus.</title>
        <authorList>
            <person name="Couturier M."/>
            <person name="Navarro D."/>
            <person name="Chevret D."/>
            <person name="Henrissat B."/>
            <person name="Piumi F."/>
            <person name="Ruiz-Duenas F.J."/>
            <person name="Martinez A.T."/>
            <person name="Grigoriev I.V."/>
            <person name="Riley R."/>
            <person name="Lipzen A."/>
            <person name="Berrin J.G."/>
            <person name="Master E.R."/>
            <person name="Rosso M.N."/>
        </authorList>
    </citation>
    <scope>NUCLEOTIDE SEQUENCE [LARGE SCALE GENOMIC DNA]</scope>
    <source>
        <strain evidence="1 2">BRFM310</strain>
    </source>
</reference>
<organism evidence="1 2">
    <name type="scientific">Trametes coccinea (strain BRFM310)</name>
    <name type="common">Pycnoporus coccineus</name>
    <dbReference type="NCBI Taxonomy" id="1353009"/>
    <lineage>
        <taxon>Eukaryota</taxon>
        <taxon>Fungi</taxon>
        <taxon>Dikarya</taxon>
        <taxon>Basidiomycota</taxon>
        <taxon>Agaricomycotina</taxon>
        <taxon>Agaricomycetes</taxon>
        <taxon>Polyporales</taxon>
        <taxon>Polyporaceae</taxon>
        <taxon>Trametes</taxon>
    </lineage>
</organism>
<sequence>MLPVPPSLHHPALPSDSLVHVRICTALRDSAGSGALKAAGLSRVVASTPSKWASTQARIRLELRSHHNHAHRSGRISSAFHPLEARMRTTMRAHACSSSTRMKPDGAGAEQTHCFFTSFCFCVIAWSALCKSALCFFGAPPMALVNCPAHQCGLACLLLGASLV</sequence>
<name>A0A1Y2I5S5_TRAC3</name>
<evidence type="ECO:0000313" key="1">
    <source>
        <dbReference type="EMBL" id="OSC96478.1"/>
    </source>
</evidence>
<dbReference type="Proteomes" id="UP000193067">
    <property type="component" value="Unassembled WGS sequence"/>
</dbReference>
<gene>
    <name evidence="1" type="ORF">PYCCODRAFT_1307557</name>
</gene>
<proteinExistence type="predicted"/>
<protein>
    <submittedName>
        <fullName evidence="1">Uncharacterized protein</fullName>
    </submittedName>
</protein>